<protein>
    <submittedName>
        <fullName evidence="2">Uncharacterized protein</fullName>
    </submittedName>
</protein>
<keyword evidence="3" id="KW-1185">Reference proteome</keyword>
<organism evidence="2 3">
    <name type="scientific">Tropilaelaps mercedesae</name>
    <dbReference type="NCBI Taxonomy" id="418985"/>
    <lineage>
        <taxon>Eukaryota</taxon>
        <taxon>Metazoa</taxon>
        <taxon>Ecdysozoa</taxon>
        <taxon>Arthropoda</taxon>
        <taxon>Chelicerata</taxon>
        <taxon>Arachnida</taxon>
        <taxon>Acari</taxon>
        <taxon>Parasitiformes</taxon>
        <taxon>Mesostigmata</taxon>
        <taxon>Gamasina</taxon>
        <taxon>Dermanyssoidea</taxon>
        <taxon>Laelapidae</taxon>
        <taxon>Tropilaelaps</taxon>
    </lineage>
</organism>
<reference evidence="2 3" key="1">
    <citation type="journal article" date="2017" name="Gigascience">
        <title>Draft genome of the honey bee ectoparasitic mite, Tropilaelaps mercedesae, is shaped by the parasitic life history.</title>
        <authorList>
            <person name="Dong X."/>
            <person name="Armstrong S.D."/>
            <person name="Xia D."/>
            <person name="Makepeace B.L."/>
            <person name="Darby A.C."/>
            <person name="Kadowaki T."/>
        </authorList>
    </citation>
    <scope>NUCLEOTIDE SEQUENCE [LARGE SCALE GENOMIC DNA]</scope>
    <source>
        <strain evidence="2">Wuxi-XJTLU</strain>
    </source>
</reference>
<keyword evidence="1" id="KW-0472">Membrane</keyword>
<proteinExistence type="predicted"/>
<feature type="transmembrane region" description="Helical" evidence="1">
    <location>
        <begin position="258"/>
        <end position="279"/>
    </location>
</feature>
<evidence type="ECO:0000256" key="1">
    <source>
        <dbReference type="SAM" id="Phobius"/>
    </source>
</evidence>
<dbReference type="InParanoid" id="A0A1V9XH76"/>
<dbReference type="EMBL" id="MNPL01010871">
    <property type="protein sequence ID" value="OQR72880.1"/>
    <property type="molecule type" value="Genomic_DNA"/>
</dbReference>
<name>A0A1V9XH76_9ACAR</name>
<gene>
    <name evidence="2" type="ORF">BIW11_01224</name>
</gene>
<dbReference type="AlphaFoldDB" id="A0A1V9XH76"/>
<comment type="caution">
    <text evidence="2">The sequence shown here is derived from an EMBL/GenBank/DDBJ whole genome shotgun (WGS) entry which is preliminary data.</text>
</comment>
<evidence type="ECO:0000313" key="3">
    <source>
        <dbReference type="Proteomes" id="UP000192247"/>
    </source>
</evidence>
<accession>A0A1V9XH76</accession>
<keyword evidence="1" id="KW-0812">Transmembrane</keyword>
<keyword evidence="1" id="KW-1133">Transmembrane helix</keyword>
<dbReference type="Proteomes" id="UP000192247">
    <property type="component" value="Unassembled WGS sequence"/>
</dbReference>
<sequence>MDPFTPSTPILLIPSWGTAIPVMTISLLAADFYNISLWMTRRGENCIDAHQNGSLSPVKWNWQWIESSYWHQWHYSYPGTYCIMLAPFSCQHCPTTLSGPFVVERDTSEGGACCFENKVLLHLSGVHRHRFEPDYKKSVSVRIHLDKQRSGLKTVRCGTRFYVEFFNATNGNCSHEMLIEEVEKLAADELILEKDFRLHDVAVNLTNICAKLIPRCDRCAFICPPSYHHLNLTNSEADWLLYPAAYESTDAIGSQRLWLWYVALWFVATILTARVIIVVNRQRVKLSISVTRPANRSTRTRNFPYPVTPTSKHSVVYMGHIE</sequence>
<dbReference type="OrthoDB" id="6511276at2759"/>
<evidence type="ECO:0000313" key="2">
    <source>
        <dbReference type="EMBL" id="OQR72880.1"/>
    </source>
</evidence>